<proteinExistence type="predicted"/>
<dbReference type="Gene3D" id="3.40.50.300">
    <property type="entry name" value="P-loop containing nucleotide triphosphate hydrolases"/>
    <property type="match status" value="1"/>
</dbReference>
<reference evidence="2 3" key="1">
    <citation type="submission" date="2022-09" db="EMBL/GenBank/DDBJ databases">
        <authorList>
            <person name="Giprobiosintez L."/>
        </authorList>
    </citation>
    <scope>NUCLEOTIDE SEQUENCE [LARGE SCALE GENOMIC DNA]</scope>
    <source>
        <strain evidence="3">VKPM-B-12549 (GBS-15)</strain>
    </source>
</reference>
<dbReference type="SUPFAM" id="SSF47413">
    <property type="entry name" value="lambda repressor-like DNA-binding domains"/>
    <property type="match status" value="1"/>
</dbReference>
<feature type="domain" description="AAA+ ATPase" evidence="1">
    <location>
        <begin position="144"/>
        <end position="301"/>
    </location>
</feature>
<name>A0ABZ2F2N8_METCP</name>
<accession>A0ABZ2F2N8</accession>
<dbReference type="RefSeq" id="WP_338457593.1">
    <property type="nucleotide sequence ID" value="NZ_CP104311.1"/>
</dbReference>
<dbReference type="InterPro" id="IPR003593">
    <property type="entry name" value="AAA+_ATPase"/>
</dbReference>
<dbReference type="CDD" id="cd00093">
    <property type="entry name" value="HTH_XRE"/>
    <property type="match status" value="1"/>
</dbReference>
<dbReference type="InterPro" id="IPR027417">
    <property type="entry name" value="P-loop_NTPase"/>
</dbReference>
<dbReference type="InterPro" id="IPR001387">
    <property type="entry name" value="Cro/C1-type_HTH"/>
</dbReference>
<organism evidence="2 3">
    <name type="scientific">Methylococcus capsulatus</name>
    <dbReference type="NCBI Taxonomy" id="414"/>
    <lineage>
        <taxon>Bacteria</taxon>
        <taxon>Pseudomonadati</taxon>
        <taxon>Pseudomonadota</taxon>
        <taxon>Gammaproteobacteria</taxon>
        <taxon>Methylococcales</taxon>
        <taxon>Methylococcaceae</taxon>
        <taxon>Methylococcus</taxon>
    </lineage>
</organism>
<dbReference type="SUPFAM" id="SSF52540">
    <property type="entry name" value="P-loop containing nucleoside triphosphate hydrolases"/>
    <property type="match status" value="1"/>
</dbReference>
<dbReference type="PANTHER" id="PTHR35894">
    <property type="entry name" value="GENERAL SECRETION PATHWAY PROTEIN A-RELATED"/>
    <property type="match status" value="1"/>
</dbReference>
<dbReference type="InterPro" id="IPR052026">
    <property type="entry name" value="ExeA_AAA_ATPase_DNA-bind"/>
</dbReference>
<evidence type="ECO:0000313" key="2">
    <source>
        <dbReference type="EMBL" id="WWF00773.1"/>
    </source>
</evidence>
<dbReference type="Proteomes" id="UP001359308">
    <property type="component" value="Chromosome"/>
</dbReference>
<dbReference type="EMBL" id="CP104311">
    <property type="protein sequence ID" value="WWF00773.1"/>
    <property type="molecule type" value="Genomic_DNA"/>
</dbReference>
<protein>
    <submittedName>
        <fullName evidence="2">AAA family ATPase</fullName>
    </submittedName>
</protein>
<dbReference type="SMART" id="SM00382">
    <property type="entry name" value="AAA"/>
    <property type="match status" value="1"/>
</dbReference>
<evidence type="ECO:0000259" key="1">
    <source>
        <dbReference type="SMART" id="SM00382"/>
    </source>
</evidence>
<sequence>MSAVLKLKRVLIEAGIAQAALARDCGVSPATIAQIVNHNQWPKAGPALREAILLVCQGHGLSVGEDIFKVADECANTHQPGSNGLEPTQETEMLLRKQGLSPAARRHFGLFRDPFSEDVSDQDDVFVSNDIRYVREAMFATAKHGGFLAVVGESGAGKTTLRRDLIDRINREDQPVVVIEPYVLGMEDNDAKGKTMKAASIADAIISAVAPLENPRRSMEAKSRQLHRLLKESRKAGYSHCLIIEEAHGLPVPTIKHLKRFFELEDGFKKLLSIILIGQPELRAKLSERNPEVREVVQRCEVVELPPLDSRLEEYLAFKFKRVGADMSAMLDPAGLDAIRAKLTYSRSASAPGRGQPRDTVSLLYPLAVGNLVNGCLNLAAELGAPKVGAELVKEV</sequence>
<dbReference type="InterPro" id="IPR010982">
    <property type="entry name" value="Lambda_DNA-bd_dom_sf"/>
</dbReference>
<keyword evidence="3" id="KW-1185">Reference proteome</keyword>
<dbReference type="Pfam" id="PF13401">
    <property type="entry name" value="AAA_22"/>
    <property type="match status" value="1"/>
</dbReference>
<evidence type="ECO:0000313" key="3">
    <source>
        <dbReference type="Proteomes" id="UP001359308"/>
    </source>
</evidence>
<dbReference type="InterPro" id="IPR049945">
    <property type="entry name" value="AAA_22"/>
</dbReference>
<gene>
    <name evidence="2" type="ORF">N4J17_09785</name>
</gene>
<dbReference type="PANTHER" id="PTHR35894:SF1">
    <property type="entry name" value="PHOSPHORIBULOKINASE _ URIDINE KINASE FAMILY"/>
    <property type="match status" value="1"/>
</dbReference>